<evidence type="ECO:0000313" key="2">
    <source>
        <dbReference type="EMBL" id="OMO60731.1"/>
    </source>
</evidence>
<reference evidence="2 3" key="1">
    <citation type="submission" date="2013-09" db="EMBL/GenBank/DDBJ databases">
        <title>Corchorus capsularis genome sequencing.</title>
        <authorList>
            <person name="Alam M."/>
            <person name="Haque M.S."/>
            <person name="Islam M.S."/>
            <person name="Emdad E.M."/>
            <person name="Islam M.M."/>
            <person name="Ahmed B."/>
            <person name="Halim A."/>
            <person name="Hossen Q.M.M."/>
            <person name="Hossain M.Z."/>
            <person name="Ahmed R."/>
            <person name="Khan M.M."/>
            <person name="Islam R."/>
            <person name="Rashid M.M."/>
            <person name="Khan S.A."/>
            <person name="Rahman M.S."/>
            <person name="Alam M."/>
        </authorList>
    </citation>
    <scope>NUCLEOTIDE SEQUENCE [LARGE SCALE GENOMIC DNA]</scope>
    <source>
        <strain evidence="3">cv. CVL-1</strain>
        <tissue evidence="2">Whole seedling</tissue>
    </source>
</reference>
<keyword evidence="1" id="KW-0677">Repeat</keyword>
<dbReference type="Gramene" id="OMO60731">
    <property type="protein sequence ID" value="OMO60731"/>
    <property type="gene ID" value="CCACVL1_23907"/>
</dbReference>
<dbReference type="STRING" id="210143.A0A1R3GRP0"/>
<protein>
    <submittedName>
        <fullName evidence="2">RNA-processing protein, HAT helix</fullName>
    </submittedName>
</protein>
<dbReference type="OMA" id="RECLHID"/>
<dbReference type="InterPro" id="IPR011990">
    <property type="entry name" value="TPR-like_helical_dom_sf"/>
</dbReference>
<dbReference type="EMBL" id="AWWV01013652">
    <property type="protein sequence ID" value="OMO60731.1"/>
    <property type="molecule type" value="Genomic_DNA"/>
</dbReference>
<proteinExistence type="predicted"/>
<dbReference type="GO" id="GO:0071013">
    <property type="term" value="C:catalytic step 2 spliceosome"/>
    <property type="evidence" value="ECO:0007669"/>
    <property type="project" value="TreeGrafter"/>
</dbReference>
<keyword evidence="3" id="KW-1185">Reference proteome</keyword>
<evidence type="ECO:0000313" key="3">
    <source>
        <dbReference type="Proteomes" id="UP000188268"/>
    </source>
</evidence>
<dbReference type="SUPFAM" id="SSF48452">
    <property type="entry name" value="TPR-like"/>
    <property type="match status" value="1"/>
</dbReference>
<name>A0A1R3GRP0_COCAP</name>
<dbReference type="AlphaFoldDB" id="A0A1R3GRP0"/>
<evidence type="ECO:0000256" key="1">
    <source>
        <dbReference type="ARBA" id="ARBA00022737"/>
    </source>
</evidence>
<dbReference type="InterPro" id="IPR045075">
    <property type="entry name" value="Syf1-like"/>
</dbReference>
<organism evidence="2 3">
    <name type="scientific">Corchorus capsularis</name>
    <name type="common">Jute</name>
    <dbReference type="NCBI Taxonomy" id="210143"/>
    <lineage>
        <taxon>Eukaryota</taxon>
        <taxon>Viridiplantae</taxon>
        <taxon>Streptophyta</taxon>
        <taxon>Embryophyta</taxon>
        <taxon>Tracheophyta</taxon>
        <taxon>Spermatophyta</taxon>
        <taxon>Magnoliopsida</taxon>
        <taxon>eudicotyledons</taxon>
        <taxon>Gunneridae</taxon>
        <taxon>Pentapetalae</taxon>
        <taxon>rosids</taxon>
        <taxon>malvids</taxon>
        <taxon>Malvales</taxon>
        <taxon>Malvaceae</taxon>
        <taxon>Grewioideae</taxon>
        <taxon>Apeibeae</taxon>
        <taxon>Corchorus</taxon>
    </lineage>
</organism>
<sequence length="218" mass="25069">MIEKGCQNWPKNQDIWLEALQAGMSRRGKRDPRAMKAMPNASKLWLQAVMLERDAGVKNRVLRRGIENIPNSVMLWRALIEMVDEENIELAVLLLNKAVECCPTHVDFWLALARLLPFDQAREALERVRHQLLREPAIRITRARLEEAGDDTDCNRIGNIIHGFIRELERECLHIDRRAWMEVAERLGSAVTYQAIIKNTIGIGMGREVEVTTRKILG</sequence>
<comment type="caution">
    <text evidence="2">The sequence shown here is derived from an EMBL/GenBank/DDBJ whole genome shotgun (WGS) entry which is preliminary data.</text>
</comment>
<dbReference type="GO" id="GO:0080188">
    <property type="term" value="P:gene silencing by siRNA-directed DNA methylation"/>
    <property type="evidence" value="ECO:0007669"/>
    <property type="project" value="TreeGrafter"/>
</dbReference>
<dbReference type="GO" id="GO:2000636">
    <property type="term" value="P:positive regulation of primary miRNA processing"/>
    <property type="evidence" value="ECO:0007669"/>
    <property type="project" value="TreeGrafter"/>
</dbReference>
<dbReference type="PANTHER" id="PTHR11246:SF1">
    <property type="entry name" value="PRE-MRNA-PROCESSING FACTOR 6"/>
    <property type="match status" value="1"/>
</dbReference>
<dbReference type="Gene3D" id="1.25.40.10">
    <property type="entry name" value="Tetratricopeptide repeat domain"/>
    <property type="match status" value="1"/>
</dbReference>
<gene>
    <name evidence="2" type="ORF">CCACVL1_23907</name>
</gene>
<dbReference type="Proteomes" id="UP000188268">
    <property type="component" value="Unassembled WGS sequence"/>
</dbReference>
<dbReference type="PANTHER" id="PTHR11246">
    <property type="entry name" value="PRE-MRNA SPLICING FACTOR"/>
    <property type="match status" value="1"/>
</dbReference>
<accession>A0A1R3GRP0</accession>
<dbReference type="OrthoDB" id="1750306at2759"/>
<dbReference type="GO" id="GO:0000244">
    <property type="term" value="P:spliceosomal tri-snRNP complex assembly"/>
    <property type="evidence" value="ECO:0007669"/>
    <property type="project" value="TreeGrafter"/>
</dbReference>
<dbReference type="InterPro" id="IPR003107">
    <property type="entry name" value="HAT"/>
</dbReference>
<dbReference type="GO" id="GO:0046540">
    <property type="term" value="C:U4/U6 x U5 tri-snRNP complex"/>
    <property type="evidence" value="ECO:0007669"/>
    <property type="project" value="TreeGrafter"/>
</dbReference>
<dbReference type="SMART" id="SM00386">
    <property type="entry name" value="HAT"/>
    <property type="match status" value="2"/>
</dbReference>